<dbReference type="Proteomes" id="UP000004095">
    <property type="component" value="Unassembled WGS sequence"/>
</dbReference>
<evidence type="ECO:0000256" key="1">
    <source>
        <dbReference type="SAM" id="SignalP"/>
    </source>
</evidence>
<sequence length="189" mass="21926">MRIIHYLVVISSLLLGVTSNSVAQQNQNLKTGYQGITYTEQQTLKDLIRFLQNPALQINKGNIKQVDQKILKLVGLVDKKYKKLTLKERRVLPEGRLIRKWVVKVGKFKQKIENEKLDKEAAELKQMDKLVHLIEIKQLMTQEMKAARINGGGWNGWSTQVKTLYKSLLKKGFVTTKLRNYYESLNKKK</sequence>
<evidence type="ECO:0000313" key="3">
    <source>
        <dbReference type="Proteomes" id="UP000004095"/>
    </source>
</evidence>
<reference evidence="2 3" key="1">
    <citation type="submission" date="2007-01" db="EMBL/GenBank/DDBJ databases">
        <authorList>
            <person name="Haygood M."/>
            <person name="Podell S."/>
            <person name="Anderson C."/>
            <person name="Hopkinson B."/>
            <person name="Roe K."/>
            <person name="Barbeau K."/>
            <person name="Gaasterland T."/>
            <person name="Ferriera S."/>
            <person name="Johnson J."/>
            <person name="Kravitz S."/>
            <person name="Beeson K."/>
            <person name="Sutton G."/>
            <person name="Rogers Y.-H."/>
            <person name="Friedman R."/>
            <person name="Frazier M."/>
            <person name="Venter J.C."/>
        </authorList>
    </citation>
    <scope>NUCLEOTIDE SEQUENCE [LARGE SCALE GENOMIC DNA]</scope>
    <source>
        <strain evidence="2 3">ATCC 23134</strain>
    </source>
</reference>
<feature type="chain" id="PRO_5002641961" description="RxLR effector protein" evidence="1">
    <location>
        <begin position="24"/>
        <end position="189"/>
    </location>
</feature>
<protein>
    <recommendedName>
        <fullName evidence="4">RxLR effector protein</fullName>
    </recommendedName>
</protein>
<dbReference type="AlphaFoldDB" id="A1ZJY7"/>
<evidence type="ECO:0008006" key="4">
    <source>
        <dbReference type="Google" id="ProtNLM"/>
    </source>
</evidence>
<accession>A1ZJY7</accession>
<comment type="caution">
    <text evidence="2">The sequence shown here is derived from an EMBL/GenBank/DDBJ whole genome shotgun (WGS) entry which is preliminary data.</text>
</comment>
<gene>
    <name evidence="2" type="ORF">M23134_01500</name>
</gene>
<dbReference type="RefSeq" id="WP_002696499.1">
    <property type="nucleotide sequence ID" value="NZ_AAWS01000011.1"/>
</dbReference>
<keyword evidence="1" id="KW-0732">Signal</keyword>
<dbReference type="EMBL" id="AAWS01000011">
    <property type="protein sequence ID" value="EAY29440.1"/>
    <property type="molecule type" value="Genomic_DNA"/>
</dbReference>
<name>A1ZJY7_MICM2</name>
<evidence type="ECO:0000313" key="2">
    <source>
        <dbReference type="EMBL" id="EAY29440.1"/>
    </source>
</evidence>
<feature type="signal peptide" evidence="1">
    <location>
        <begin position="1"/>
        <end position="23"/>
    </location>
</feature>
<keyword evidence="3" id="KW-1185">Reference proteome</keyword>
<organism evidence="2 3">
    <name type="scientific">Microscilla marina ATCC 23134</name>
    <dbReference type="NCBI Taxonomy" id="313606"/>
    <lineage>
        <taxon>Bacteria</taxon>
        <taxon>Pseudomonadati</taxon>
        <taxon>Bacteroidota</taxon>
        <taxon>Cytophagia</taxon>
        <taxon>Cytophagales</taxon>
        <taxon>Microscillaceae</taxon>
        <taxon>Microscilla</taxon>
    </lineage>
</organism>
<proteinExistence type="predicted"/>